<protein>
    <submittedName>
        <fullName evidence="2">Uncharacterized protein</fullName>
    </submittedName>
</protein>
<evidence type="ECO:0000256" key="1">
    <source>
        <dbReference type="SAM" id="MobiDB-lite"/>
    </source>
</evidence>
<dbReference type="AlphaFoldDB" id="A0A975BWB4"/>
<dbReference type="KEGG" id="dmm:dnm_090490"/>
<evidence type="ECO:0000313" key="3">
    <source>
        <dbReference type="Proteomes" id="UP000663722"/>
    </source>
</evidence>
<proteinExistence type="predicted"/>
<gene>
    <name evidence="2" type="ORF">dnm_090490</name>
</gene>
<keyword evidence="3" id="KW-1185">Reference proteome</keyword>
<feature type="region of interest" description="Disordered" evidence="1">
    <location>
        <begin position="1"/>
        <end position="97"/>
    </location>
</feature>
<evidence type="ECO:0000313" key="2">
    <source>
        <dbReference type="EMBL" id="QTA92956.1"/>
    </source>
</evidence>
<accession>A0A975BWB4</accession>
<dbReference type="EMBL" id="CP061800">
    <property type="protein sequence ID" value="QTA92956.1"/>
    <property type="molecule type" value="Genomic_DNA"/>
</dbReference>
<feature type="compositionally biased region" description="Basic and acidic residues" evidence="1">
    <location>
        <begin position="18"/>
        <end position="32"/>
    </location>
</feature>
<dbReference type="Proteomes" id="UP000663722">
    <property type="component" value="Chromosome"/>
</dbReference>
<name>A0A975BWB4_9BACT</name>
<feature type="compositionally biased region" description="Basic residues" evidence="1">
    <location>
        <begin position="59"/>
        <end position="73"/>
    </location>
</feature>
<organism evidence="2 3">
    <name type="scientific">Desulfonema magnum</name>
    <dbReference type="NCBI Taxonomy" id="45655"/>
    <lineage>
        <taxon>Bacteria</taxon>
        <taxon>Pseudomonadati</taxon>
        <taxon>Thermodesulfobacteriota</taxon>
        <taxon>Desulfobacteria</taxon>
        <taxon>Desulfobacterales</taxon>
        <taxon>Desulfococcaceae</taxon>
        <taxon>Desulfonema</taxon>
    </lineage>
</organism>
<sequence length="97" mass="10551">MTGRTGQKPGFFPQGECSVREKKPGFFAEKKVFGPSQGRRGRRGRNPAFSRRESAPSGKKSRVSLQKKKFSGRHKADGADGAETRLFPAGRALNVSG</sequence>
<reference evidence="2" key="1">
    <citation type="journal article" date="2021" name="Microb. Physiol.">
        <title>Proteogenomic Insights into the Physiology of Marine, Sulfate-Reducing, Filamentous Desulfonema limicola and Desulfonema magnum.</title>
        <authorList>
            <person name="Schnaars V."/>
            <person name="Wohlbrand L."/>
            <person name="Scheve S."/>
            <person name="Hinrichs C."/>
            <person name="Reinhardt R."/>
            <person name="Rabus R."/>
        </authorList>
    </citation>
    <scope>NUCLEOTIDE SEQUENCE</scope>
    <source>
        <strain evidence="2">4be13</strain>
    </source>
</reference>